<reference evidence="2" key="1">
    <citation type="journal article" date="2019" name="Int. J. Syst. Evol. Microbiol.">
        <title>The Global Catalogue of Microorganisms (GCM) 10K type strain sequencing project: providing services to taxonomists for standard genome sequencing and annotation.</title>
        <authorList>
            <consortium name="The Broad Institute Genomics Platform"/>
            <consortium name="The Broad Institute Genome Sequencing Center for Infectious Disease"/>
            <person name="Wu L."/>
            <person name="Ma J."/>
        </authorList>
    </citation>
    <scope>NUCLEOTIDE SEQUENCE [LARGE SCALE GENOMIC DNA]</scope>
    <source>
        <strain evidence="2">CCM 7427</strain>
    </source>
</reference>
<keyword evidence="2" id="KW-1185">Reference proteome</keyword>
<dbReference type="EMBL" id="JBHUNP010000001">
    <property type="protein sequence ID" value="MFD2648830.1"/>
    <property type="molecule type" value="Genomic_DNA"/>
</dbReference>
<evidence type="ECO:0000313" key="2">
    <source>
        <dbReference type="Proteomes" id="UP001597521"/>
    </source>
</evidence>
<comment type="caution">
    <text evidence="1">The sequence shown here is derived from an EMBL/GenBank/DDBJ whole genome shotgun (WGS) entry which is preliminary data.</text>
</comment>
<dbReference type="Proteomes" id="UP001597521">
    <property type="component" value="Unassembled WGS sequence"/>
</dbReference>
<organism evidence="1 2">
    <name type="scientific">Devosia albogilva</name>
    <dbReference type="NCBI Taxonomy" id="429726"/>
    <lineage>
        <taxon>Bacteria</taxon>
        <taxon>Pseudomonadati</taxon>
        <taxon>Pseudomonadota</taxon>
        <taxon>Alphaproteobacteria</taxon>
        <taxon>Hyphomicrobiales</taxon>
        <taxon>Devosiaceae</taxon>
        <taxon>Devosia</taxon>
    </lineage>
</organism>
<accession>A0ABW5QMA7</accession>
<dbReference type="RefSeq" id="WP_386834155.1">
    <property type="nucleotide sequence ID" value="NZ_JBHUNP010000001.1"/>
</dbReference>
<gene>
    <name evidence="1" type="ORF">ACFSX5_13655</name>
</gene>
<name>A0ABW5QMA7_9HYPH</name>
<evidence type="ECO:0000313" key="1">
    <source>
        <dbReference type="EMBL" id="MFD2648830.1"/>
    </source>
</evidence>
<sequence length="59" mass="6517">MAKVPAYAKAFAMRGRIVGMEVWNNDVLDLLEPAHLTIEGPADREIAFLARSGFLSRSL</sequence>
<proteinExistence type="predicted"/>
<protein>
    <submittedName>
        <fullName evidence="1">Uncharacterized protein</fullName>
    </submittedName>
</protein>